<name>A0AA88E6M7_FICCA</name>
<evidence type="ECO:0000256" key="4">
    <source>
        <dbReference type="ARBA" id="ARBA00047960"/>
    </source>
</evidence>
<dbReference type="CDD" id="cd03191">
    <property type="entry name" value="GST_C_Zeta"/>
    <property type="match status" value="1"/>
</dbReference>
<organism evidence="7 8">
    <name type="scientific">Ficus carica</name>
    <name type="common">Common fig</name>
    <dbReference type="NCBI Taxonomy" id="3494"/>
    <lineage>
        <taxon>Eukaryota</taxon>
        <taxon>Viridiplantae</taxon>
        <taxon>Streptophyta</taxon>
        <taxon>Embryophyta</taxon>
        <taxon>Tracheophyta</taxon>
        <taxon>Spermatophyta</taxon>
        <taxon>Magnoliopsida</taxon>
        <taxon>eudicotyledons</taxon>
        <taxon>Gunneridae</taxon>
        <taxon>Pentapetalae</taxon>
        <taxon>rosids</taxon>
        <taxon>fabids</taxon>
        <taxon>Rosales</taxon>
        <taxon>Moraceae</taxon>
        <taxon>Ficeae</taxon>
        <taxon>Ficus</taxon>
    </lineage>
</organism>
<dbReference type="NCBIfam" id="TIGR01262">
    <property type="entry name" value="maiA"/>
    <property type="match status" value="1"/>
</dbReference>
<reference evidence="7" key="1">
    <citation type="submission" date="2023-07" db="EMBL/GenBank/DDBJ databases">
        <title>draft genome sequence of fig (Ficus carica).</title>
        <authorList>
            <person name="Takahashi T."/>
            <person name="Nishimura K."/>
        </authorList>
    </citation>
    <scope>NUCLEOTIDE SEQUENCE</scope>
</reference>
<dbReference type="InterPro" id="IPR034333">
    <property type="entry name" value="GST_Zeta_N"/>
</dbReference>
<dbReference type="GO" id="GO:0004364">
    <property type="term" value="F:glutathione transferase activity"/>
    <property type="evidence" value="ECO:0007669"/>
    <property type="project" value="UniProtKB-EC"/>
</dbReference>
<dbReference type="GO" id="GO:0016034">
    <property type="term" value="F:maleylacetoacetate isomerase activity"/>
    <property type="evidence" value="ECO:0007669"/>
    <property type="project" value="TreeGrafter"/>
</dbReference>
<dbReference type="InterPro" id="IPR036249">
    <property type="entry name" value="Thioredoxin-like_sf"/>
</dbReference>
<dbReference type="AlphaFoldDB" id="A0AA88E6M7"/>
<feature type="domain" description="GST C-terminal" evidence="6">
    <location>
        <begin position="90"/>
        <end position="221"/>
    </location>
</feature>
<comment type="catalytic activity">
    <reaction evidence="4">
        <text>RX + glutathione = an S-substituted glutathione + a halide anion + H(+)</text>
        <dbReference type="Rhea" id="RHEA:16437"/>
        <dbReference type="ChEBI" id="CHEBI:15378"/>
        <dbReference type="ChEBI" id="CHEBI:16042"/>
        <dbReference type="ChEBI" id="CHEBI:17792"/>
        <dbReference type="ChEBI" id="CHEBI:57925"/>
        <dbReference type="ChEBI" id="CHEBI:90779"/>
        <dbReference type="EC" id="2.5.1.18"/>
    </reaction>
</comment>
<dbReference type="CDD" id="cd03042">
    <property type="entry name" value="GST_N_Zeta"/>
    <property type="match status" value="1"/>
</dbReference>
<comment type="similarity">
    <text evidence="1">Belongs to the GST superfamily. Zeta family.</text>
</comment>
<evidence type="ECO:0000313" key="8">
    <source>
        <dbReference type="Proteomes" id="UP001187192"/>
    </source>
</evidence>
<dbReference type="SFLD" id="SFLDS00019">
    <property type="entry name" value="Glutathione_Transferase_(cytos"/>
    <property type="match status" value="1"/>
</dbReference>
<comment type="caution">
    <text evidence="7">The sequence shown here is derived from an EMBL/GenBank/DDBJ whole genome shotgun (WGS) entry which is preliminary data.</text>
</comment>
<protein>
    <recommendedName>
        <fullName evidence="2">glutathione transferase</fullName>
        <ecNumber evidence="2">2.5.1.18</ecNumber>
    </recommendedName>
</protein>
<sequence>MASANLKLYSYWRSSCAFRVRIALNLKGLNYEYVPVNLLKGEQRSSEFLKLNPLGYVPVLVDGDVVLADSLAILLYLDEKYPQHPLLPSDLRRKALNLQIANIVASNIQPLQNLAILEYINQNFGQEERVLWIKHHLGKGLAALEALLKDNAGRYAVGDEVYLADLFLAPQIHSAIRFKLDMGRKPRSESPWIGLEIIELAPLPVAVSEPRGIGGEMWRALDSEKKPCEEKEDREEKREGVGLLEEVKEREVAKRNSAAAAAAAALGVKLEEWVL</sequence>
<dbReference type="EC" id="2.5.1.18" evidence="2"/>
<dbReference type="InterPro" id="IPR004045">
    <property type="entry name" value="Glutathione_S-Trfase_N"/>
</dbReference>
<dbReference type="SUPFAM" id="SSF52833">
    <property type="entry name" value="Thioredoxin-like"/>
    <property type="match status" value="1"/>
</dbReference>
<dbReference type="FunFam" id="3.40.30.10:FF:000100">
    <property type="entry name" value="Glutathione S-transferase Z1"/>
    <property type="match status" value="1"/>
</dbReference>
<dbReference type="SFLD" id="SFLDG00358">
    <property type="entry name" value="Main_(cytGST)"/>
    <property type="match status" value="1"/>
</dbReference>
<dbReference type="EMBL" id="BTGU01000760">
    <property type="protein sequence ID" value="GMN69062.1"/>
    <property type="molecule type" value="Genomic_DNA"/>
</dbReference>
<dbReference type="PANTHER" id="PTHR42673">
    <property type="entry name" value="MALEYLACETOACETATE ISOMERASE"/>
    <property type="match status" value="1"/>
</dbReference>
<gene>
    <name evidence="7" type="ORF">TIFTF001_038114</name>
</gene>
<dbReference type="SUPFAM" id="SSF47616">
    <property type="entry name" value="GST C-terminal domain-like"/>
    <property type="match status" value="1"/>
</dbReference>
<dbReference type="GO" id="GO:0006559">
    <property type="term" value="P:L-phenylalanine catabolic process"/>
    <property type="evidence" value="ECO:0007669"/>
    <property type="project" value="TreeGrafter"/>
</dbReference>
<evidence type="ECO:0000259" key="5">
    <source>
        <dbReference type="PROSITE" id="PS50404"/>
    </source>
</evidence>
<dbReference type="InterPro" id="IPR034330">
    <property type="entry name" value="GST_Zeta_C"/>
</dbReference>
<dbReference type="Gene3D" id="3.40.30.10">
    <property type="entry name" value="Glutaredoxin"/>
    <property type="match status" value="1"/>
</dbReference>
<dbReference type="InterPro" id="IPR036282">
    <property type="entry name" value="Glutathione-S-Trfase_C_sf"/>
</dbReference>
<dbReference type="InterPro" id="IPR005955">
    <property type="entry name" value="GST_Zeta"/>
</dbReference>
<accession>A0AA88E6M7</accession>
<evidence type="ECO:0000256" key="1">
    <source>
        <dbReference type="ARBA" id="ARBA00010007"/>
    </source>
</evidence>
<evidence type="ECO:0000259" key="6">
    <source>
        <dbReference type="PROSITE" id="PS50405"/>
    </source>
</evidence>
<dbReference type="GO" id="GO:0006749">
    <property type="term" value="P:glutathione metabolic process"/>
    <property type="evidence" value="ECO:0007669"/>
    <property type="project" value="TreeGrafter"/>
</dbReference>
<dbReference type="PANTHER" id="PTHR42673:SF4">
    <property type="entry name" value="MALEYLACETOACETATE ISOMERASE"/>
    <property type="match status" value="1"/>
</dbReference>
<dbReference type="InterPro" id="IPR040079">
    <property type="entry name" value="Glutathione_S-Trfase"/>
</dbReference>
<dbReference type="PROSITE" id="PS50405">
    <property type="entry name" value="GST_CTER"/>
    <property type="match status" value="1"/>
</dbReference>
<dbReference type="Proteomes" id="UP001187192">
    <property type="component" value="Unassembled WGS sequence"/>
</dbReference>
<feature type="domain" description="GST N-terminal" evidence="5">
    <location>
        <begin position="4"/>
        <end position="85"/>
    </location>
</feature>
<keyword evidence="3" id="KW-0808">Transferase</keyword>
<dbReference type="Gene3D" id="1.20.1050.10">
    <property type="match status" value="1"/>
</dbReference>
<proteinExistence type="inferred from homology"/>
<dbReference type="Pfam" id="PF02798">
    <property type="entry name" value="GST_N"/>
    <property type="match status" value="1"/>
</dbReference>
<keyword evidence="8" id="KW-1185">Reference proteome</keyword>
<evidence type="ECO:0000313" key="7">
    <source>
        <dbReference type="EMBL" id="GMN69062.1"/>
    </source>
</evidence>
<evidence type="ECO:0000256" key="3">
    <source>
        <dbReference type="ARBA" id="ARBA00022679"/>
    </source>
</evidence>
<evidence type="ECO:0000256" key="2">
    <source>
        <dbReference type="ARBA" id="ARBA00012452"/>
    </source>
</evidence>
<dbReference type="InterPro" id="IPR010987">
    <property type="entry name" value="Glutathione-S-Trfase_C-like"/>
</dbReference>
<dbReference type="GO" id="GO:0005737">
    <property type="term" value="C:cytoplasm"/>
    <property type="evidence" value="ECO:0007669"/>
    <property type="project" value="InterPro"/>
</dbReference>
<dbReference type="PROSITE" id="PS50404">
    <property type="entry name" value="GST_NTER"/>
    <property type="match status" value="1"/>
</dbReference>